<accession>A0A1C4GRL2</accession>
<organism evidence="1 2">
    <name type="scientific">Acinetobacter albensis</name>
    <dbReference type="NCBI Taxonomy" id="1673609"/>
    <lineage>
        <taxon>Bacteria</taxon>
        <taxon>Pseudomonadati</taxon>
        <taxon>Pseudomonadota</taxon>
        <taxon>Gammaproteobacteria</taxon>
        <taxon>Moraxellales</taxon>
        <taxon>Moraxellaceae</taxon>
        <taxon>Acinetobacter</taxon>
    </lineage>
</organism>
<dbReference type="Proteomes" id="UP000243661">
    <property type="component" value="Unassembled WGS sequence"/>
</dbReference>
<evidence type="ECO:0000313" key="1">
    <source>
        <dbReference type="EMBL" id="SCC70784.1"/>
    </source>
</evidence>
<sequence length="91" mass="10628">MLIDFIQYQLRQFEEMAARIQAAPEKYITFDSVSDFYKAEWLNDFPRGTTWAATGLDDGAEQFYAIVEYRTHFLKISCTDKIEICYGVHGQ</sequence>
<dbReference type="OrthoDB" id="6711123at2"/>
<proteinExistence type="predicted"/>
<name>A0A1C4GRL2_9GAMM</name>
<dbReference type="AlphaFoldDB" id="A0A1C4GRL2"/>
<dbReference type="RefSeq" id="WP_092717213.1">
    <property type="nucleotide sequence ID" value="NZ_FMBK01000001.1"/>
</dbReference>
<reference evidence="1 2" key="1">
    <citation type="submission" date="2016-08" db="EMBL/GenBank/DDBJ databases">
        <authorList>
            <person name="Seilhamer J.J."/>
        </authorList>
    </citation>
    <scope>NUCLEOTIDE SEQUENCE [LARGE SCALE GENOMIC DNA]</scope>
    <source>
        <strain evidence="1 2">ANC 4874</strain>
    </source>
</reference>
<evidence type="ECO:0000313" key="2">
    <source>
        <dbReference type="Proteomes" id="UP000243661"/>
    </source>
</evidence>
<dbReference type="EMBL" id="FMBK01000001">
    <property type="protein sequence ID" value="SCC70784.1"/>
    <property type="molecule type" value="Genomic_DNA"/>
</dbReference>
<gene>
    <name evidence="1" type="ORF">GA0116959_101118</name>
</gene>
<protein>
    <submittedName>
        <fullName evidence="1">Uncharacterized protein</fullName>
    </submittedName>
</protein>